<evidence type="ECO:0000313" key="3">
    <source>
        <dbReference type="Proteomes" id="UP000187209"/>
    </source>
</evidence>
<protein>
    <submittedName>
        <fullName evidence="2">Uncharacterized protein</fullName>
    </submittedName>
</protein>
<evidence type="ECO:0000313" key="2">
    <source>
        <dbReference type="EMBL" id="OMJ68157.1"/>
    </source>
</evidence>
<sequence>MVKSIILIALNLTVFISGVFLDMRVASDTSCWIVGPTSTGGNAIIHDRISGWKTDLVDANWIWDINLNTTPGFGVVTKYFYIAGIVNSGILRIAADNRFTTYLNNVNANCISISDNTFNLVDGVFCDVKSYLKSGLNTLVISVENISGDAGVIFKLEVTSNY</sequence>
<dbReference type="AlphaFoldDB" id="A0A1R2AUH6"/>
<evidence type="ECO:0000256" key="1">
    <source>
        <dbReference type="SAM" id="SignalP"/>
    </source>
</evidence>
<proteinExistence type="predicted"/>
<dbReference type="Proteomes" id="UP000187209">
    <property type="component" value="Unassembled WGS sequence"/>
</dbReference>
<comment type="caution">
    <text evidence="2">The sequence shown here is derived from an EMBL/GenBank/DDBJ whole genome shotgun (WGS) entry which is preliminary data.</text>
</comment>
<gene>
    <name evidence="2" type="ORF">SteCoe_34479</name>
</gene>
<keyword evidence="1" id="KW-0732">Signal</keyword>
<dbReference type="Gene3D" id="2.60.120.260">
    <property type="entry name" value="Galactose-binding domain-like"/>
    <property type="match status" value="1"/>
</dbReference>
<name>A0A1R2AUH6_9CILI</name>
<feature type="chain" id="PRO_5012255323" evidence="1">
    <location>
        <begin position="19"/>
        <end position="162"/>
    </location>
</feature>
<reference evidence="2 3" key="1">
    <citation type="submission" date="2016-11" db="EMBL/GenBank/DDBJ databases">
        <title>The macronuclear genome of Stentor coeruleus: a giant cell with tiny introns.</title>
        <authorList>
            <person name="Slabodnick M."/>
            <person name="Ruby J.G."/>
            <person name="Reiff S.B."/>
            <person name="Swart E.C."/>
            <person name="Gosai S."/>
            <person name="Prabakaran S."/>
            <person name="Witkowska E."/>
            <person name="Larue G.E."/>
            <person name="Fisher S."/>
            <person name="Freeman R.M."/>
            <person name="Gunawardena J."/>
            <person name="Chu W."/>
            <person name="Stover N.A."/>
            <person name="Gregory B.D."/>
            <person name="Nowacki M."/>
            <person name="Derisi J."/>
            <person name="Roy S.W."/>
            <person name="Marshall W.F."/>
            <person name="Sood P."/>
        </authorList>
    </citation>
    <scope>NUCLEOTIDE SEQUENCE [LARGE SCALE GENOMIC DNA]</scope>
    <source>
        <strain evidence="2">WM001</strain>
    </source>
</reference>
<keyword evidence="3" id="KW-1185">Reference proteome</keyword>
<organism evidence="2 3">
    <name type="scientific">Stentor coeruleus</name>
    <dbReference type="NCBI Taxonomy" id="5963"/>
    <lineage>
        <taxon>Eukaryota</taxon>
        <taxon>Sar</taxon>
        <taxon>Alveolata</taxon>
        <taxon>Ciliophora</taxon>
        <taxon>Postciliodesmatophora</taxon>
        <taxon>Heterotrichea</taxon>
        <taxon>Heterotrichida</taxon>
        <taxon>Stentoridae</taxon>
        <taxon>Stentor</taxon>
    </lineage>
</organism>
<accession>A0A1R2AUH6</accession>
<dbReference type="EMBL" id="MPUH01001375">
    <property type="protein sequence ID" value="OMJ68157.1"/>
    <property type="molecule type" value="Genomic_DNA"/>
</dbReference>
<feature type="signal peptide" evidence="1">
    <location>
        <begin position="1"/>
        <end position="18"/>
    </location>
</feature>